<evidence type="ECO:0000256" key="1">
    <source>
        <dbReference type="SAM" id="MobiDB-lite"/>
    </source>
</evidence>
<dbReference type="RefSeq" id="WP_380705648.1">
    <property type="nucleotide sequence ID" value="NZ_JBHSAP010000018.1"/>
</dbReference>
<dbReference type="SUPFAM" id="SSF88713">
    <property type="entry name" value="Glycoside hydrolase/deacetylase"/>
    <property type="match status" value="1"/>
</dbReference>
<dbReference type="Gene3D" id="3.20.20.370">
    <property type="entry name" value="Glycoside hydrolase/deacetylase"/>
    <property type="match status" value="1"/>
</dbReference>
<dbReference type="EMBL" id="JBHSAP010000018">
    <property type="protein sequence ID" value="MFC4077811.1"/>
    <property type="molecule type" value="Genomic_DNA"/>
</dbReference>
<organism evidence="3 4">
    <name type="scientific">Salinithrix halophila</name>
    <dbReference type="NCBI Taxonomy" id="1485204"/>
    <lineage>
        <taxon>Bacteria</taxon>
        <taxon>Bacillati</taxon>
        <taxon>Bacillota</taxon>
        <taxon>Bacilli</taxon>
        <taxon>Bacillales</taxon>
        <taxon>Thermoactinomycetaceae</taxon>
        <taxon>Salinithrix</taxon>
    </lineage>
</organism>
<dbReference type="Pfam" id="PF01522">
    <property type="entry name" value="Polysacc_deac_1"/>
    <property type="match status" value="1"/>
</dbReference>
<dbReference type="PANTHER" id="PTHR10587">
    <property type="entry name" value="GLYCOSYL TRANSFERASE-RELATED"/>
    <property type="match status" value="1"/>
</dbReference>
<dbReference type="InterPro" id="IPR011330">
    <property type="entry name" value="Glyco_hydro/deAcase_b/a-brl"/>
</dbReference>
<reference evidence="4" key="1">
    <citation type="journal article" date="2019" name="Int. J. Syst. Evol. Microbiol.">
        <title>The Global Catalogue of Microorganisms (GCM) 10K type strain sequencing project: providing services to taxonomists for standard genome sequencing and annotation.</title>
        <authorList>
            <consortium name="The Broad Institute Genomics Platform"/>
            <consortium name="The Broad Institute Genome Sequencing Center for Infectious Disease"/>
            <person name="Wu L."/>
            <person name="Ma J."/>
        </authorList>
    </citation>
    <scope>NUCLEOTIDE SEQUENCE [LARGE SCALE GENOMIC DNA]</scope>
    <source>
        <strain evidence="4">IBRC-M 10813</strain>
    </source>
</reference>
<evidence type="ECO:0000313" key="3">
    <source>
        <dbReference type="EMBL" id="MFC4077811.1"/>
    </source>
</evidence>
<evidence type="ECO:0000259" key="2">
    <source>
        <dbReference type="PROSITE" id="PS51677"/>
    </source>
</evidence>
<proteinExistence type="predicted"/>
<dbReference type="PANTHER" id="PTHR10587:SF134">
    <property type="entry name" value="SECRETED PROTEIN"/>
    <property type="match status" value="1"/>
</dbReference>
<feature type="domain" description="NodB homology" evidence="2">
    <location>
        <begin position="98"/>
        <end position="291"/>
    </location>
</feature>
<dbReference type="PROSITE" id="PS51257">
    <property type="entry name" value="PROKAR_LIPOPROTEIN"/>
    <property type="match status" value="1"/>
</dbReference>
<sequence length="299" mass="33242">MWEWREINVGIKCSLTILLSVGILAGCYPLTKAEPGTPAEQDHATGPRAEEPLHEKERPAGPSRREIRKVIQANRNQRPSQWGEDVPGVKHRLKTTEKVAALTFDACGGPKGSGYDWALIRFLKRENIPATLFVNSRWIDENPELFRELAKEPLFEIENHGTRHRPLSVTGRSVYGIAGTANLEKAVEEVIANQQKIAEKTGKLPHFFRSGTAYYDEVAVKAAKKLGVEIVNYDVLGDAGATWSRAQVKQALLDLQPGSIVLLHMNQPGSGTAGGVQDAVPRLRERGYRFVKLEDYELE</sequence>
<protein>
    <submittedName>
        <fullName evidence="3">Polysaccharide deacetylase family protein</fullName>
    </submittedName>
</protein>
<name>A0ABV8JFS8_9BACL</name>
<comment type="caution">
    <text evidence="3">The sequence shown here is derived from an EMBL/GenBank/DDBJ whole genome shotgun (WGS) entry which is preliminary data.</text>
</comment>
<dbReference type="InterPro" id="IPR050248">
    <property type="entry name" value="Polysacc_deacetylase_ArnD"/>
</dbReference>
<dbReference type="PROSITE" id="PS51677">
    <property type="entry name" value="NODB"/>
    <property type="match status" value="1"/>
</dbReference>
<feature type="compositionally biased region" description="Basic and acidic residues" evidence="1">
    <location>
        <begin position="40"/>
        <end position="65"/>
    </location>
</feature>
<gene>
    <name evidence="3" type="ORF">ACFOUO_13490</name>
</gene>
<accession>A0ABV8JFS8</accession>
<dbReference type="CDD" id="cd10955">
    <property type="entry name" value="CE4_BH0857_like"/>
    <property type="match status" value="1"/>
</dbReference>
<keyword evidence="4" id="KW-1185">Reference proteome</keyword>
<feature type="region of interest" description="Disordered" evidence="1">
    <location>
        <begin position="35"/>
        <end position="65"/>
    </location>
</feature>
<evidence type="ECO:0000313" key="4">
    <source>
        <dbReference type="Proteomes" id="UP001595843"/>
    </source>
</evidence>
<dbReference type="Proteomes" id="UP001595843">
    <property type="component" value="Unassembled WGS sequence"/>
</dbReference>
<dbReference type="InterPro" id="IPR002509">
    <property type="entry name" value="NODB_dom"/>
</dbReference>